<evidence type="ECO:0000256" key="5">
    <source>
        <dbReference type="ARBA" id="ARBA00022692"/>
    </source>
</evidence>
<feature type="transmembrane region" description="Helical" evidence="9">
    <location>
        <begin position="56"/>
        <end position="73"/>
    </location>
</feature>
<proteinExistence type="inferred from homology"/>
<dbReference type="PANTHER" id="PTHR35011:SF4">
    <property type="entry name" value="SLL1102 PROTEIN"/>
    <property type="match status" value="1"/>
</dbReference>
<reference evidence="11 12" key="1">
    <citation type="submission" date="2014-03" db="EMBL/GenBank/DDBJ databases">
        <title>Genome of Polynucleobacter strain MWH-MoK4.</title>
        <authorList>
            <person name="Hahn M.W."/>
        </authorList>
    </citation>
    <scope>NUCLEOTIDE SEQUENCE [LARGE SCALE GENOMIC DNA]</scope>
    <source>
        <strain evidence="11 12">MWH-MoK4</strain>
    </source>
</reference>
<dbReference type="AlphaFoldDB" id="A0A0E3V1H0"/>
<keyword evidence="12" id="KW-1185">Reference proteome</keyword>
<dbReference type="Proteomes" id="UP000061135">
    <property type="component" value="Chromosome"/>
</dbReference>
<comment type="function">
    <text evidence="9">Part of the tripartite ATP-independent periplasmic (TRAP) transport system.</text>
</comment>
<sequence length="180" mass="20617">MPKQLLFFSSFIDRLNDRFGVFASWLVLIAVLVSTANALIRYGFNVSSNGWLEAQWYLFAGMVMFGAATTFRLNEHVRVDVLYALYPNKVRLWLDFWGGIVFFLPVTIIIGYYSWEFFITSVIQNETSSNPGGLIRWPVRGAITLGFFLLTLQGLSEIIKRYAAIIGVIKIDPKYERPLQ</sequence>
<dbReference type="RefSeq" id="WP_046330819.1">
    <property type="nucleotide sequence ID" value="NZ_CP007501.1"/>
</dbReference>
<evidence type="ECO:0000256" key="3">
    <source>
        <dbReference type="ARBA" id="ARBA00022475"/>
    </source>
</evidence>
<comment type="caution">
    <text evidence="9">Lacks conserved residue(s) required for the propagation of feature annotation.</text>
</comment>
<dbReference type="GO" id="GO:0022857">
    <property type="term" value="F:transmembrane transporter activity"/>
    <property type="evidence" value="ECO:0007669"/>
    <property type="project" value="UniProtKB-UniRule"/>
</dbReference>
<dbReference type="STRING" id="1835254.CL55_00018260"/>
<comment type="similarity">
    <text evidence="8 9">Belongs to the TRAP transporter small permease family.</text>
</comment>
<evidence type="ECO:0000256" key="4">
    <source>
        <dbReference type="ARBA" id="ARBA00022519"/>
    </source>
</evidence>
<evidence type="ECO:0000259" key="10">
    <source>
        <dbReference type="Pfam" id="PF04290"/>
    </source>
</evidence>
<keyword evidence="5 9" id="KW-0812">Transmembrane</keyword>
<evidence type="ECO:0000256" key="8">
    <source>
        <dbReference type="ARBA" id="ARBA00038436"/>
    </source>
</evidence>
<evidence type="ECO:0000256" key="9">
    <source>
        <dbReference type="RuleBase" id="RU369079"/>
    </source>
</evidence>
<dbReference type="GO" id="GO:0005886">
    <property type="term" value="C:plasma membrane"/>
    <property type="evidence" value="ECO:0007669"/>
    <property type="project" value="UniProtKB-SubCell"/>
</dbReference>
<dbReference type="InterPro" id="IPR007387">
    <property type="entry name" value="TRAP_DctQ"/>
</dbReference>
<feature type="domain" description="Tripartite ATP-independent periplasmic transporters DctQ component" evidence="10">
    <location>
        <begin position="31"/>
        <end position="161"/>
    </location>
</feature>
<accession>A0A0E3V1H0</accession>
<keyword evidence="2 9" id="KW-0813">Transport</keyword>
<feature type="transmembrane region" description="Helical" evidence="9">
    <location>
        <begin position="94"/>
        <end position="115"/>
    </location>
</feature>
<dbReference type="OrthoDB" id="9795655at2"/>
<dbReference type="PATRIC" id="fig|576611.7.peg.1854"/>
<name>A0A0E3V1H0_9BURK</name>
<keyword evidence="4 9" id="KW-0997">Cell inner membrane</keyword>
<organism evidence="11 12">
    <name type="scientific">Polynucleobacter duraquae</name>
    <dbReference type="NCBI Taxonomy" id="1835254"/>
    <lineage>
        <taxon>Bacteria</taxon>
        <taxon>Pseudomonadati</taxon>
        <taxon>Pseudomonadota</taxon>
        <taxon>Betaproteobacteria</taxon>
        <taxon>Burkholderiales</taxon>
        <taxon>Burkholderiaceae</taxon>
        <taxon>Polynucleobacter</taxon>
    </lineage>
</organism>
<dbReference type="KEGG" id="pdq:CL55_00018260"/>
<feature type="transmembrane region" description="Helical" evidence="9">
    <location>
        <begin position="21"/>
        <end position="44"/>
    </location>
</feature>
<evidence type="ECO:0000256" key="7">
    <source>
        <dbReference type="ARBA" id="ARBA00023136"/>
    </source>
</evidence>
<evidence type="ECO:0000256" key="6">
    <source>
        <dbReference type="ARBA" id="ARBA00022989"/>
    </source>
</evidence>
<evidence type="ECO:0000313" key="11">
    <source>
        <dbReference type="EMBL" id="AKD26159.1"/>
    </source>
</evidence>
<evidence type="ECO:0000256" key="1">
    <source>
        <dbReference type="ARBA" id="ARBA00004429"/>
    </source>
</evidence>
<keyword evidence="7 9" id="KW-0472">Membrane</keyword>
<gene>
    <name evidence="11" type="ORF">CL55_00018260</name>
</gene>
<evidence type="ECO:0000256" key="2">
    <source>
        <dbReference type="ARBA" id="ARBA00022448"/>
    </source>
</evidence>
<dbReference type="InterPro" id="IPR055348">
    <property type="entry name" value="DctQ"/>
</dbReference>
<comment type="subcellular location">
    <subcellularLocation>
        <location evidence="1 9">Cell inner membrane</location>
        <topology evidence="1 9">Multi-pass membrane protein</topology>
    </subcellularLocation>
</comment>
<protein>
    <recommendedName>
        <fullName evidence="9">TRAP transporter small permease protein</fullName>
    </recommendedName>
</protein>
<evidence type="ECO:0000313" key="12">
    <source>
        <dbReference type="Proteomes" id="UP000061135"/>
    </source>
</evidence>
<comment type="subunit">
    <text evidence="9">The complex comprises the extracytoplasmic solute receptor protein and the two transmembrane proteins.</text>
</comment>
<dbReference type="EMBL" id="CP007501">
    <property type="protein sequence ID" value="AKD26159.1"/>
    <property type="molecule type" value="Genomic_DNA"/>
</dbReference>
<keyword evidence="3" id="KW-1003">Cell membrane</keyword>
<keyword evidence="6 9" id="KW-1133">Transmembrane helix</keyword>
<dbReference type="Pfam" id="PF04290">
    <property type="entry name" value="DctQ"/>
    <property type="match status" value="1"/>
</dbReference>
<dbReference type="HOGENOM" id="CLU_086356_2_2_4"/>
<dbReference type="PANTHER" id="PTHR35011">
    <property type="entry name" value="2,3-DIKETO-L-GULONATE TRAP TRANSPORTER SMALL PERMEASE PROTEIN YIAM"/>
    <property type="match status" value="1"/>
</dbReference>